<evidence type="ECO:0000313" key="4">
    <source>
        <dbReference type="Proteomes" id="UP000094020"/>
    </source>
</evidence>
<evidence type="ECO:0000313" key="3">
    <source>
        <dbReference type="EMBL" id="WWC66929.1"/>
    </source>
</evidence>
<keyword evidence="4" id="KW-1185">Reference proteome</keyword>
<dbReference type="RefSeq" id="XP_019014408.1">
    <property type="nucleotide sequence ID" value="XM_019152270.1"/>
</dbReference>
<feature type="compositionally biased region" description="Polar residues" evidence="1">
    <location>
        <begin position="1"/>
        <end position="15"/>
    </location>
</feature>
<reference evidence="2" key="3">
    <citation type="submission" date="2016-07" db="EMBL/GenBank/DDBJ databases">
        <title>Evolution of pathogenesis and genome organization in the Tremellales.</title>
        <authorList>
            <person name="Cuomo C."/>
            <person name="Litvintseva A."/>
            <person name="Heitman J."/>
            <person name="Chen Y."/>
            <person name="Sun S."/>
            <person name="Springer D."/>
            <person name="Dromer F."/>
            <person name="Young S."/>
            <person name="Zeng Q."/>
            <person name="Chapman S."/>
            <person name="Gujja S."/>
            <person name="Saif S."/>
            <person name="Birren B."/>
        </authorList>
    </citation>
    <scope>NUCLEOTIDE SEQUENCE</scope>
    <source>
        <strain evidence="2">CBS 10737</strain>
    </source>
</reference>
<organism evidence="2">
    <name type="scientific">Kwoniella pini CBS 10737</name>
    <dbReference type="NCBI Taxonomy" id="1296096"/>
    <lineage>
        <taxon>Eukaryota</taxon>
        <taxon>Fungi</taxon>
        <taxon>Dikarya</taxon>
        <taxon>Basidiomycota</taxon>
        <taxon>Agaricomycotina</taxon>
        <taxon>Tremellomycetes</taxon>
        <taxon>Tremellales</taxon>
        <taxon>Cryptococcaceae</taxon>
        <taxon>Kwoniella</taxon>
    </lineage>
</organism>
<evidence type="ECO:0000313" key="2">
    <source>
        <dbReference type="EMBL" id="OCF53189.1"/>
    </source>
</evidence>
<accession>A0A1B9IC50</accession>
<dbReference type="EMBL" id="CP144519">
    <property type="protein sequence ID" value="WWC66929.1"/>
    <property type="molecule type" value="Genomic_DNA"/>
</dbReference>
<evidence type="ECO:0000256" key="1">
    <source>
        <dbReference type="SAM" id="MobiDB-lite"/>
    </source>
</evidence>
<sequence>MSSQQPTLNASSSQAEDALDRTHTQLSGTTVGTPGAGDSESSTEKSRTQRAISTAASFGKRVVRAALDPSPSSGSGF</sequence>
<reference evidence="2" key="1">
    <citation type="submission" date="2013-07" db="EMBL/GenBank/DDBJ databases">
        <title>The Genome Sequence of Cryptococcus pinus CBS10737.</title>
        <authorList>
            <consortium name="The Broad Institute Genome Sequencing Platform"/>
            <person name="Cuomo C."/>
            <person name="Litvintseva A."/>
            <person name="Chen Y."/>
            <person name="Heitman J."/>
            <person name="Sun S."/>
            <person name="Springer D."/>
            <person name="Dromer F."/>
            <person name="Young S.K."/>
            <person name="Zeng Q."/>
            <person name="Gargeya S."/>
            <person name="Fitzgerald M."/>
            <person name="Abouelleil A."/>
            <person name="Alvarado L."/>
            <person name="Berlin A.M."/>
            <person name="Chapman S.B."/>
            <person name="Dewar J."/>
            <person name="Goldberg J."/>
            <person name="Griggs A."/>
            <person name="Gujja S."/>
            <person name="Hansen M."/>
            <person name="Howarth C."/>
            <person name="Imamovic A."/>
            <person name="Larimer J."/>
            <person name="McCowan C."/>
            <person name="Murphy C."/>
            <person name="Pearson M."/>
            <person name="Priest M."/>
            <person name="Roberts A."/>
            <person name="Saif S."/>
            <person name="Shea T."/>
            <person name="Sykes S."/>
            <person name="Wortman J."/>
            <person name="Nusbaum C."/>
            <person name="Birren B."/>
        </authorList>
    </citation>
    <scope>NUCLEOTIDE SEQUENCE [LARGE SCALE GENOMIC DNA]</scope>
    <source>
        <strain evidence="2">CBS 10737</strain>
    </source>
</reference>
<proteinExistence type="predicted"/>
<name>A0A1B9IC50_9TREE</name>
<reference evidence="3" key="4">
    <citation type="submission" date="2024-02" db="EMBL/GenBank/DDBJ databases">
        <title>Comparative genomics of Cryptococcus and Kwoniella reveals pathogenesis evolution and contrasting modes of karyotype evolution via chromosome fusion or intercentromeric recombination.</title>
        <authorList>
            <person name="Coelho M.A."/>
            <person name="David-Palma M."/>
            <person name="Shea T."/>
            <person name="Bowers K."/>
            <person name="McGinley-Smith S."/>
            <person name="Mohammad A.W."/>
            <person name="Gnirke A."/>
            <person name="Yurkov A.M."/>
            <person name="Nowrousian M."/>
            <person name="Sun S."/>
            <person name="Cuomo C.A."/>
            <person name="Heitman J."/>
        </authorList>
    </citation>
    <scope>NUCLEOTIDE SEQUENCE</scope>
    <source>
        <strain evidence="3">CBS 10737</strain>
    </source>
</reference>
<dbReference type="GeneID" id="30168859"/>
<dbReference type="EMBL" id="KI894007">
    <property type="protein sequence ID" value="OCF53189.1"/>
    <property type="molecule type" value="Genomic_DNA"/>
</dbReference>
<reference evidence="3" key="2">
    <citation type="submission" date="2013-07" db="EMBL/GenBank/DDBJ databases">
        <authorList>
            <consortium name="The Broad Institute Genome Sequencing Platform"/>
            <person name="Cuomo C."/>
            <person name="Litvintseva A."/>
            <person name="Chen Y."/>
            <person name="Heitman J."/>
            <person name="Sun S."/>
            <person name="Springer D."/>
            <person name="Dromer F."/>
            <person name="Young S.K."/>
            <person name="Zeng Q."/>
            <person name="Gargeya S."/>
            <person name="Fitzgerald M."/>
            <person name="Abouelleil A."/>
            <person name="Alvarado L."/>
            <person name="Berlin A.M."/>
            <person name="Chapman S.B."/>
            <person name="Dewar J."/>
            <person name="Goldberg J."/>
            <person name="Griggs A."/>
            <person name="Gujja S."/>
            <person name="Hansen M."/>
            <person name="Howarth C."/>
            <person name="Imamovic A."/>
            <person name="Larimer J."/>
            <person name="McCowan C."/>
            <person name="Murphy C."/>
            <person name="Pearson M."/>
            <person name="Priest M."/>
            <person name="Roberts A."/>
            <person name="Saif S."/>
            <person name="Shea T."/>
            <person name="Sykes S."/>
            <person name="Wortman J."/>
            <person name="Nusbaum C."/>
            <person name="Birren B."/>
        </authorList>
    </citation>
    <scope>NUCLEOTIDE SEQUENCE</scope>
    <source>
        <strain evidence="3">CBS 10737</strain>
    </source>
</reference>
<dbReference type="Proteomes" id="UP000094020">
    <property type="component" value="Chromosome 1"/>
</dbReference>
<dbReference type="KEGG" id="kpin:30168859"/>
<feature type="region of interest" description="Disordered" evidence="1">
    <location>
        <begin position="1"/>
        <end position="77"/>
    </location>
</feature>
<protein>
    <submittedName>
        <fullName evidence="2">Uncharacterized protein</fullName>
    </submittedName>
</protein>
<gene>
    <name evidence="2" type="ORF">I206_00490</name>
    <name evidence="3" type="ORF">I206_100836</name>
</gene>
<dbReference type="AlphaFoldDB" id="A0A1B9IC50"/>